<reference evidence="2 3" key="1">
    <citation type="submission" date="2022-03" db="EMBL/GenBank/DDBJ databases">
        <authorList>
            <person name="Koch H."/>
        </authorList>
    </citation>
    <scope>NUCLEOTIDE SEQUENCE [LARGE SCALE GENOMIC DNA]</scope>
    <source>
        <strain evidence="2 3">G1</strain>
    </source>
</reference>
<dbReference type="RefSeq" id="WP_305732374.1">
    <property type="nucleotide sequence ID" value="NZ_OW150024.1"/>
</dbReference>
<dbReference type="Proteomes" id="UP001295463">
    <property type="component" value="Chromosome"/>
</dbReference>
<evidence type="ECO:0000256" key="1">
    <source>
        <dbReference type="SAM" id="MobiDB-lite"/>
    </source>
</evidence>
<name>A0ABN8HFJ9_9BACT</name>
<protein>
    <submittedName>
        <fullName evidence="2">Uncharacterized protein</fullName>
    </submittedName>
</protein>
<organism evidence="2 3">
    <name type="scientific">Trichlorobacter ammonificans</name>
    <dbReference type="NCBI Taxonomy" id="2916410"/>
    <lineage>
        <taxon>Bacteria</taxon>
        <taxon>Pseudomonadati</taxon>
        <taxon>Thermodesulfobacteriota</taxon>
        <taxon>Desulfuromonadia</taxon>
        <taxon>Geobacterales</taxon>
        <taxon>Geobacteraceae</taxon>
        <taxon>Trichlorobacter</taxon>
    </lineage>
</organism>
<dbReference type="EMBL" id="OW150024">
    <property type="protein sequence ID" value="CAH2031557.1"/>
    <property type="molecule type" value="Genomic_DNA"/>
</dbReference>
<gene>
    <name evidence="2" type="ORF">GEAMG1_1725</name>
</gene>
<proteinExistence type="predicted"/>
<feature type="region of interest" description="Disordered" evidence="1">
    <location>
        <begin position="37"/>
        <end position="59"/>
    </location>
</feature>
<evidence type="ECO:0000313" key="3">
    <source>
        <dbReference type="Proteomes" id="UP001295463"/>
    </source>
</evidence>
<keyword evidence="3" id="KW-1185">Reference proteome</keyword>
<evidence type="ECO:0000313" key="2">
    <source>
        <dbReference type="EMBL" id="CAH2031557.1"/>
    </source>
</evidence>
<sequence>MSVRDMQGNPRIWERLTWADLSSEEQQLWSALGWQQAAWDRNSPPPSADKEWSGLTPQEQAAAAGLGFSEGLWNATEDA</sequence>
<accession>A0ABN8HFJ9</accession>